<dbReference type="PANTHER" id="PTHR45527:SF1">
    <property type="entry name" value="FATTY ACID SYNTHASE"/>
    <property type="match status" value="1"/>
</dbReference>
<dbReference type="Proteomes" id="UP000002066">
    <property type="component" value="Chromosome"/>
</dbReference>
<feature type="compositionally biased region" description="Low complexity" evidence="4">
    <location>
        <begin position="1055"/>
        <end position="1069"/>
    </location>
</feature>
<dbReference type="Gene3D" id="3.30.559.30">
    <property type="entry name" value="Nonribosomal peptide synthetase, condensation domain"/>
    <property type="match status" value="1"/>
</dbReference>
<dbReference type="GO" id="GO:0043041">
    <property type="term" value="P:amino acid activation for nonribosomal peptide biosynthetic process"/>
    <property type="evidence" value="ECO:0007669"/>
    <property type="project" value="TreeGrafter"/>
</dbReference>
<organism evidence="6 7">
    <name type="scientific">Streptomyces pratensis (strain ATCC 33331 / IAF-45CD)</name>
    <dbReference type="NCBI Taxonomy" id="591167"/>
    <lineage>
        <taxon>Bacteria</taxon>
        <taxon>Bacillati</taxon>
        <taxon>Actinomycetota</taxon>
        <taxon>Actinomycetes</taxon>
        <taxon>Kitasatosporales</taxon>
        <taxon>Streptomycetaceae</taxon>
        <taxon>Streptomyces</taxon>
    </lineage>
</organism>
<dbReference type="PROSITE" id="PS50075">
    <property type="entry name" value="CARRIER"/>
    <property type="match status" value="2"/>
</dbReference>
<feature type="domain" description="Carrier" evidence="5">
    <location>
        <begin position="1075"/>
        <end position="1154"/>
    </location>
</feature>
<dbReference type="GO" id="GO:0005829">
    <property type="term" value="C:cytosol"/>
    <property type="evidence" value="ECO:0007669"/>
    <property type="project" value="TreeGrafter"/>
</dbReference>
<evidence type="ECO:0000313" key="7">
    <source>
        <dbReference type="Proteomes" id="UP000002066"/>
    </source>
</evidence>
<dbReference type="InterPro" id="IPR001242">
    <property type="entry name" value="Condensation_dom"/>
</dbReference>
<dbReference type="Pfam" id="PF00501">
    <property type="entry name" value="AMP-binding"/>
    <property type="match status" value="1"/>
</dbReference>
<dbReference type="Pfam" id="PF00550">
    <property type="entry name" value="PP-binding"/>
    <property type="match status" value="2"/>
</dbReference>
<evidence type="ECO:0000256" key="1">
    <source>
        <dbReference type="ARBA" id="ARBA00001957"/>
    </source>
</evidence>
<dbReference type="GO" id="GO:0009366">
    <property type="term" value="C:enterobactin synthetase complex"/>
    <property type="evidence" value="ECO:0007669"/>
    <property type="project" value="TreeGrafter"/>
</dbReference>
<reference evidence="6 7" key="1">
    <citation type="submission" date="2011-01" db="EMBL/GenBank/DDBJ databases">
        <title>Complete sequence of chromosome of Streptomyces flavogriseus ATCC 33331.</title>
        <authorList>
            <consortium name="US DOE Joint Genome Institute"/>
            <person name="Lucas S."/>
            <person name="Copeland A."/>
            <person name="Lapidus A."/>
            <person name="Cheng J.-F."/>
            <person name="Goodwin L."/>
            <person name="Pitluck S."/>
            <person name="Davenport K."/>
            <person name="Detter J.C."/>
            <person name="Han C."/>
            <person name="Tapia R."/>
            <person name="Land M."/>
            <person name="Hauser L."/>
            <person name="Kyrpides N."/>
            <person name="Ivanova N."/>
            <person name="Ovchinnikova G."/>
            <person name="Pagani I."/>
            <person name="Brumm P."/>
            <person name="Mead D."/>
            <person name="Woyke T."/>
        </authorList>
    </citation>
    <scope>NUCLEOTIDE SEQUENCE [LARGE SCALE GENOMIC DNA]</scope>
    <source>
        <strain evidence="7">ATCC 33331 / IAF-45CD</strain>
    </source>
</reference>
<dbReference type="Pfam" id="PF13193">
    <property type="entry name" value="AMP-binding_C"/>
    <property type="match status" value="1"/>
</dbReference>
<gene>
    <name evidence="6" type="ordered locus">Sfla_3512</name>
</gene>
<dbReference type="InterPro" id="IPR023213">
    <property type="entry name" value="CAT-like_dom_sf"/>
</dbReference>
<dbReference type="NCBIfam" id="TIGR01733">
    <property type="entry name" value="AA-adenyl-dom"/>
    <property type="match status" value="1"/>
</dbReference>
<dbReference type="InterPro" id="IPR036736">
    <property type="entry name" value="ACP-like_sf"/>
</dbReference>
<comment type="cofactor">
    <cofactor evidence="1">
        <name>pantetheine 4'-phosphate</name>
        <dbReference type="ChEBI" id="CHEBI:47942"/>
    </cofactor>
</comment>
<dbReference type="AlphaFoldDB" id="A0A8D4BCB5"/>
<dbReference type="InterPro" id="IPR010071">
    <property type="entry name" value="AA_adenyl_dom"/>
</dbReference>
<evidence type="ECO:0000256" key="2">
    <source>
        <dbReference type="ARBA" id="ARBA00022450"/>
    </source>
</evidence>
<evidence type="ECO:0000256" key="3">
    <source>
        <dbReference type="ARBA" id="ARBA00022553"/>
    </source>
</evidence>
<dbReference type="Gene3D" id="3.30.559.10">
    <property type="entry name" value="Chloramphenicol acetyltransferase-like domain"/>
    <property type="match status" value="1"/>
</dbReference>
<dbReference type="InterPro" id="IPR000873">
    <property type="entry name" value="AMP-dep_synth/lig_dom"/>
</dbReference>
<name>A0A8D4BCB5_STRFA</name>
<dbReference type="Pfam" id="PF00668">
    <property type="entry name" value="Condensation"/>
    <property type="match status" value="1"/>
</dbReference>
<proteinExistence type="predicted"/>
<dbReference type="InterPro" id="IPR006162">
    <property type="entry name" value="Ppantetheine_attach_site"/>
</dbReference>
<evidence type="ECO:0000313" key="6">
    <source>
        <dbReference type="EMBL" id="ADW04932.1"/>
    </source>
</evidence>
<evidence type="ECO:0000259" key="5">
    <source>
        <dbReference type="PROSITE" id="PS50075"/>
    </source>
</evidence>
<dbReference type="SMART" id="SM00823">
    <property type="entry name" value="PKS_PP"/>
    <property type="match status" value="2"/>
</dbReference>
<feature type="region of interest" description="Disordered" evidence="4">
    <location>
        <begin position="1047"/>
        <end position="1078"/>
    </location>
</feature>
<dbReference type="InterPro" id="IPR020806">
    <property type="entry name" value="PKS_PP-bd"/>
</dbReference>
<dbReference type="PROSITE" id="PS00455">
    <property type="entry name" value="AMP_BINDING"/>
    <property type="match status" value="1"/>
</dbReference>
<dbReference type="GO" id="GO:0008610">
    <property type="term" value="P:lipid biosynthetic process"/>
    <property type="evidence" value="ECO:0007669"/>
    <property type="project" value="UniProtKB-ARBA"/>
</dbReference>
<dbReference type="Gene3D" id="2.30.38.10">
    <property type="entry name" value="Luciferase, Domain 3"/>
    <property type="match status" value="1"/>
</dbReference>
<dbReference type="InterPro" id="IPR009081">
    <property type="entry name" value="PP-bd_ACP"/>
</dbReference>
<dbReference type="InterPro" id="IPR025110">
    <property type="entry name" value="AMP-bd_C"/>
</dbReference>
<dbReference type="SUPFAM" id="SSF52777">
    <property type="entry name" value="CoA-dependent acyltransferases"/>
    <property type="match status" value="2"/>
</dbReference>
<dbReference type="Gene3D" id="1.10.1200.10">
    <property type="entry name" value="ACP-like"/>
    <property type="match status" value="2"/>
</dbReference>
<dbReference type="KEGG" id="sfa:Sfla_3512"/>
<dbReference type="SUPFAM" id="SSF56801">
    <property type="entry name" value="Acetyl-CoA synthetase-like"/>
    <property type="match status" value="1"/>
</dbReference>
<protein>
    <submittedName>
        <fullName evidence="6">Amino acid adenylation domain protein</fullName>
    </submittedName>
</protein>
<accession>A0A8D4BCB5</accession>
<dbReference type="CDD" id="cd12117">
    <property type="entry name" value="A_NRPS_Srf_like"/>
    <property type="match status" value="1"/>
</dbReference>
<evidence type="ECO:0000256" key="4">
    <source>
        <dbReference type="SAM" id="MobiDB-lite"/>
    </source>
</evidence>
<dbReference type="InterPro" id="IPR020845">
    <property type="entry name" value="AMP-binding_CS"/>
</dbReference>
<keyword evidence="3" id="KW-0597">Phosphoprotein</keyword>
<keyword evidence="2" id="KW-0596">Phosphopantetheine</keyword>
<dbReference type="SUPFAM" id="SSF47336">
    <property type="entry name" value="ACP-like"/>
    <property type="match status" value="2"/>
</dbReference>
<feature type="region of interest" description="Disordered" evidence="4">
    <location>
        <begin position="68"/>
        <end position="88"/>
    </location>
</feature>
<dbReference type="Gene3D" id="3.40.50.980">
    <property type="match status" value="2"/>
</dbReference>
<dbReference type="EMBL" id="CP002475">
    <property type="protein sequence ID" value="ADW04932.1"/>
    <property type="molecule type" value="Genomic_DNA"/>
</dbReference>
<dbReference type="PROSITE" id="PS00012">
    <property type="entry name" value="PHOSPHOPANTETHEINE"/>
    <property type="match status" value="1"/>
</dbReference>
<dbReference type="OrthoDB" id="2472181at2"/>
<dbReference type="GO" id="GO:0047527">
    <property type="term" value="F:2,3-dihydroxybenzoate-serine ligase activity"/>
    <property type="evidence" value="ECO:0007669"/>
    <property type="project" value="TreeGrafter"/>
</dbReference>
<feature type="domain" description="Carrier" evidence="5">
    <location>
        <begin position="1"/>
        <end position="75"/>
    </location>
</feature>
<dbReference type="InterPro" id="IPR045851">
    <property type="entry name" value="AMP-bd_C_sf"/>
</dbReference>
<dbReference type="GO" id="GO:0031177">
    <property type="term" value="F:phosphopantetheine binding"/>
    <property type="evidence" value="ECO:0007669"/>
    <property type="project" value="InterPro"/>
</dbReference>
<sequence length="1156" mass="121068">MTCADLAVSVLGEGTDPADFTTDSFIALGGDSLRAMRLAALAEEQLGLRIAAAALLSETPLATVLSGAEPVTGTGTEPATADAPDDGSLSPAQRGMWLIESLAGGSPYNLVFTCFVEDGTLDRDCLAKALAETTGRHEGLRTVFRETDDDVVREVLSAHVPELTTYVYDGPAAGFEEYVRDEGARQGRRPFDLSAAPAYRWLHFSRPGGGEAVVLAAHHMVLDGWAVGLLLTEVFARHGALADGAAEPDLGPDVPVGVLSRRHDSLRAAGVWDSQAELWKRHLDGVPRVLELPADRQRPAVQDATGARSALDLGPEATTAVAGRARELGITPYAFLLGAFGLTLSRLTGGRSLLVGVPLLGRGFSELEHLVAVTGNLVPVRVDVDDEATVAGYLRSVHASLGRSIDAGDLPFEELVARVGVERGLGCHPLVQVCFGMHDQLVPQGLDAGSARLRVEEGHGGGSQFDLTMLIGHADPSYSGHVEYATGVWTEDETRAFVADFRAAAEQLAADPDARLEDVRCVSAASRARLDGINTSADDFPDSSLDALFREVAARTPDAVAVRDEASALTYAQLADAAAEQARLLREAGVAPGDRVLVGVDRSVAEAVAVLGVQWAGAAYVGVEQGVTDAHLARIVERAAPAAVLAGPVSGPAATRAAALGVRPVATWDPSWPAASGDGAAPYAPEEPGRLAYVAFTSGSTGEPKGVSVPHRAVIRLVHEAGFVRLGPGERMLRLSPLAFDASTLELWGALLTGATLEVHPPGLASPTELGAFLRERGITVAWLTAGLFRLVEEFAPDSFAGVRQLLTGGDVVPHDHVARALTRHPGLVVTNGYGPTENTTFTTTHSVERPEDVDGPLPIGVPVPGTRVYVLDERRRVVPAGAVGELYAGGTGLADGYLGDEAGTARSFGTFSPDVDERLYRTGDVVRMDGLGRLRFLGRADDQVKLRGYRVELGAISDVLTAQPGVLDAVVHVTDGDSAEKRLVASVVLAPGGGTDAVALRTVLKERLPAYMVPSLWAVVDRLPLTANGKVDRRALAARAVPAARAGLPSSTDGAGRAAAPAGPERTAPAPPQESARSLTERIAELFTTVIEDPDAAVAVTGDTDFFMVGGNSLGAVRLMRRLKADLGVSVRLRDFLLAPTPDGLRALVEKAGAE</sequence>
<dbReference type="Gene3D" id="3.30.300.30">
    <property type="match status" value="1"/>
</dbReference>
<dbReference type="GO" id="GO:0009239">
    <property type="term" value="P:enterobactin biosynthetic process"/>
    <property type="evidence" value="ECO:0007669"/>
    <property type="project" value="TreeGrafter"/>
</dbReference>
<dbReference type="PANTHER" id="PTHR45527">
    <property type="entry name" value="NONRIBOSOMAL PEPTIDE SYNTHETASE"/>
    <property type="match status" value="1"/>
</dbReference>